<evidence type="ECO:0000256" key="11">
    <source>
        <dbReference type="ARBA" id="ARBA00023136"/>
    </source>
</evidence>
<keyword evidence="8" id="KW-0862">Zinc</keyword>
<evidence type="ECO:0000256" key="4">
    <source>
        <dbReference type="ARBA" id="ARBA00022670"/>
    </source>
</evidence>
<accession>A0ABX6SBX6</accession>
<evidence type="ECO:0000256" key="7">
    <source>
        <dbReference type="ARBA" id="ARBA00022801"/>
    </source>
</evidence>
<keyword evidence="16" id="KW-1185">Reference proteome</keyword>
<evidence type="ECO:0000256" key="2">
    <source>
        <dbReference type="ARBA" id="ARBA00004651"/>
    </source>
</evidence>
<dbReference type="PANTHER" id="PTHR43221">
    <property type="entry name" value="PROTEASE HTPX"/>
    <property type="match status" value="1"/>
</dbReference>
<evidence type="ECO:0000259" key="14">
    <source>
        <dbReference type="Pfam" id="PF23492"/>
    </source>
</evidence>
<keyword evidence="3" id="KW-1003">Cell membrane</keyword>
<keyword evidence="11 12" id="KW-0472">Membrane</keyword>
<dbReference type="InterPro" id="IPR056388">
    <property type="entry name" value="PH_YxkI"/>
</dbReference>
<keyword evidence="7" id="KW-0378">Hydrolase</keyword>
<evidence type="ECO:0000256" key="5">
    <source>
        <dbReference type="ARBA" id="ARBA00022692"/>
    </source>
</evidence>
<feature type="domain" description="Peptidase M48" evidence="13">
    <location>
        <begin position="331"/>
        <end position="544"/>
    </location>
</feature>
<evidence type="ECO:0000256" key="9">
    <source>
        <dbReference type="ARBA" id="ARBA00022989"/>
    </source>
</evidence>
<organism evidence="15 16">
    <name type="scientific">Metabacillus elymi</name>
    <dbReference type="NCBI Taxonomy" id="2745198"/>
    <lineage>
        <taxon>Bacteria</taxon>
        <taxon>Bacillati</taxon>
        <taxon>Bacillota</taxon>
        <taxon>Bacilli</taxon>
        <taxon>Bacillales</taxon>
        <taxon>Bacillaceae</taxon>
        <taxon>Metabacillus</taxon>
    </lineage>
</organism>
<gene>
    <name evidence="15" type="ORF">HUW50_24645</name>
</gene>
<dbReference type="GO" id="GO:0008237">
    <property type="term" value="F:metallopeptidase activity"/>
    <property type="evidence" value="ECO:0007669"/>
    <property type="project" value="UniProtKB-KW"/>
</dbReference>
<evidence type="ECO:0000256" key="8">
    <source>
        <dbReference type="ARBA" id="ARBA00022833"/>
    </source>
</evidence>
<keyword evidence="9 12" id="KW-1133">Transmembrane helix</keyword>
<dbReference type="InterPro" id="IPR001915">
    <property type="entry name" value="Peptidase_M48"/>
</dbReference>
<feature type="transmembrane region" description="Helical" evidence="12">
    <location>
        <begin position="438"/>
        <end position="457"/>
    </location>
</feature>
<keyword evidence="4" id="KW-0645">Protease</keyword>
<dbReference type="EMBL" id="CP055263">
    <property type="protein sequence ID" value="QNF30376.1"/>
    <property type="molecule type" value="Genomic_DNA"/>
</dbReference>
<evidence type="ECO:0000256" key="1">
    <source>
        <dbReference type="ARBA" id="ARBA00001947"/>
    </source>
</evidence>
<feature type="transmembrane region" description="Helical" evidence="12">
    <location>
        <begin position="32"/>
        <end position="49"/>
    </location>
</feature>
<evidence type="ECO:0000256" key="3">
    <source>
        <dbReference type="ARBA" id="ARBA00022475"/>
    </source>
</evidence>
<feature type="transmembrane region" description="Helical" evidence="12">
    <location>
        <begin position="55"/>
        <end position="74"/>
    </location>
</feature>
<feature type="transmembrane region" description="Helical" evidence="12">
    <location>
        <begin position="300"/>
        <end position="321"/>
    </location>
</feature>
<dbReference type="Gene3D" id="3.30.2010.10">
    <property type="entry name" value="Metalloproteases ('zincins'), catalytic domain"/>
    <property type="match status" value="1"/>
</dbReference>
<keyword evidence="6" id="KW-0479">Metal-binding</keyword>
<dbReference type="InterPro" id="IPR050083">
    <property type="entry name" value="HtpX_protease"/>
</dbReference>
<evidence type="ECO:0000313" key="15">
    <source>
        <dbReference type="EMBL" id="QNF30376.1"/>
    </source>
</evidence>
<dbReference type="CDD" id="cd07329">
    <property type="entry name" value="M56_like"/>
    <property type="match status" value="1"/>
</dbReference>
<feature type="transmembrane region" description="Helical" evidence="12">
    <location>
        <begin position="105"/>
        <end position="125"/>
    </location>
</feature>
<evidence type="ECO:0000259" key="13">
    <source>
        <dbReference type="Pfam" id="PF01435"/>
    </source>
</evidence>
<proteinExistence type="predicted"/>
<comment type="cofactor">
    <cofactor evidence="1">
        <name>Zn(2+)</name>
        <dbReference type="ChEBI" id="CHEBI:29105"/>
    </cofactor>
</comment>
<dbReference type="PANTHER" id="PTHR43221:SF1">
    <property type="entry name" value="PROTEASE HTPX"/>
    <property type="match status" value="1"/>
</dbReference>
<dbReference type="RefSeq" id="WP_185653447.1">
    <property type="nucleotide sequence ID" value="NZ_CP055263.1"/>
</dbReference>
<comment type="subcellular location">
    <subcellularLocation>
        <location evidence="2">Cell membrane</location>
        <topology evidence="2">Multi-pass membrane protein</topology>
    </subcellularLocation>
</comment>
<evidence type="ECO:0000256" key="12">
    <source>
        <dbReference type="SAM" id="Phobius"/>
    </source>
</evidence>
<evidence type="ECO:0000313" key="16">
    <source>
        <dbReference type="Proteomes" id="UP000515490"/>
    </source>
</evidence>
<dbReference type="Proteomes" id="UP000515490">
    <property type="component" value="Chromosome"/>
</dbReference>
<reference evidence="15 16" key="1">
    <citation type="submission" date="2020-06" db="EMBL/GenBank/DDBJ databases">
        <title>Metabacillus dokdonensis sp. nov., isolated from the rhizosphere of Elymus tsukushiensis, a plant native to the Dokdo Islands, Republic of Korea.</title>
        <authorList>
            <person name="Lee S.Y."/>
            <person name="Hwang Y.J."/>
            <person name="Son J.S."/>
            <person name="Ghim S.Y."/>
        </authorList>
    </citation>
    <scope>NUCLEOTIDE SEQUENCE [LARGE SCALE GENOMIC DNA]</scope>
    <source>
        <strain evidence="15 16">KUDC1714</strain>
    </source>
</reference>
<dbReference type="Pfam" id="PF23492">
    <property type="entry name" value="bPH_9"/>
    <property type="match status" value="1"/>
</dbReference>
<evidence type="ECO:0000256" key="10">
    <source>
        <dbReference type="ARBA" id="ARBA00023049"/>
    </source>
</evidence>
<feature type="domain" description="YxkI PH" evidence="14">
    <location>
        <begin position="158"/>
        <end position="243"/>
    </location>
</feature>
<keyword evidence="10 15" id="KW-0482">Metalloprotease</keyword>
<feature type="transmembrane region" description="Helical" evidence="12">
    <location>
        <begin position="410"/>
        <end position="426"/>
    </location>
</feature>
<feature type="transmembrane region" description="Helical" evidence="12">
    <location>
        <begin position="273"/>
        <end position="294"/>
    </location>
</feature>
<dbReference type="Pfam" id="PF01435">
    <property type="entry name" value="Peptidase_M48"/>
    <property type="match status" value="1"/>
</dbReference>
<sequence length="569" mass="65795">MFPSLSWILLSIFMGCMIQSAGIISGKRNKKFGYIVEITSGILAIGYVFYEHSFINGFIYIAFISSSYFSMVTLTSGHVRYEKIQEELQVHSVEEIELHREIKRIFLDISMTLIIFIFAILFLIFGPEASPLKYIISFGLLTAITELLKRILVYKNVRIYYCKDTEMVYIVSKYDLRKFSIHDCKLVQIESAVDMLKLHPLLTLFMSNTDFTTSSQSVLKLSLPGETVYMTLKDVDKWKRVFGAGGLKDSVDEQIMVLPFYHKRNMKRLLGKFYFAATVKGVSAYTGLLLLLYFLNIPNWLMVTIAIIYWGFNLYISDLVLKVAMDAKETTNQELINIAQHIFEKAGIPQTRIYETESSEYNGLATGMNIGKGMITLTTATLKLPIEVIEGILAHEAIHIKKRDIMWGQIWRAVYIILILFVILFIQENIHDIDAYRIPLFLLIWSIMFIFPIYQSFVSQWMEVRADHLGASLLKGGRNQMADSFRILTKAQDEEIHKSLTYSMSEDKTKKDKSSLERATWIWRMIEFQFMPHPPMYWRVSSLATNQNGWGKGILKRWATERLKESISK</sequence>
<keyword evidence="5 12" id="KW-0812">Transmembrane</keyword>
<name>A0ABX6SBX6_9BACI</name>
<protein>
    <submittedName>
        <fullName evidence="15">M48 family metalloprotease</fullName>
    </submittedName>
</protein>
<evidence type="ECO:0000256" key="6">
    <source>
        <dbReference type="ARBA" id="ARBA00022723"/>
    </source>
</evidence>
<feature type="transmembrane region" description="Helical" evidence="12">
    <location>
        <begin position="131"/>
        <end position="148"/>
    </location>
</feature>
<feature type="transmembrane region" description="Helical" evidence="12">
    <location>
        <begin position="6"/>
        <end position="25"/>
    </location>
</feature>